<evidence type="ECO:0000256" key="6">
    <source>
        <dbReference type="SAM" id="Phobius"/>
    </source>
</evidence>
<organism evidence="7 8">
    <name type="scientific">Neobacillus thermocopriae</name>
    <dbReference type="NCBI Taxonomy" id="1215031"/>
    <lineage>
        <taxon>Bacteria</taxon>
        <taxon>Bacillati</taxon>
        <taxon>Bacillota</taxon>
        <taxon>Bacilli</taxon>
        <taxon>Bacillales</taxon>
        <taxon>Bacillaceae</taxon>
        <taxon>Neobacillus</taxon>
    </lineage>
</organism>
<keyword evidence="7" id="KW-0378">Hydrolase</keyword>
<dbReference type="InterPro" id="IPR036286">
    <property type="entry name" value="LexA/Signal_pep-like_sf"/>
</dbReference>
<dbReference type="PRINTS" id="PR00728">
    <property type="entry name" value="SIGNALPTASE"/>
</dbReference>
<evidence type="ECO:0000313" key="7">
    <source>
        <dbReference type="EMBL" id="NEX78957.1"/>
    </source>
</evidence>
<dbReference type="SUPFAM" id="SSF51306">
    <property type="entry name" value="LexA/Signal peptidase"/>
    <property type="match status" value="1"/>
</dbReference>
<dbReference type="InterPro" id="IPR001733">
    <property type="entry name" value="Peptidase_S26B"/>
</dbReference>
<dbReference type="Proteomes" id="UP000481621">
    <property type="component" value="Unassembled WGS sequence"/>
</dbReference>
<dbReference type="NCBIfam" id="NF046067">
    <property type="entry name" value="SigPepSipWBacil"/>
    <property type="match status" value="1"/>
</dbReference>
<sequence length="192" mass="21076">MKLKRLISNSVTIIMFLILILFFIAVITSKASGGEPSIFGYQLKTVLSGSMEPDIKTGSIIVVKPGGDMKRFKKGDIITYKTGDDVVVTHRVIKVLKDGNEVSYQTKGDNNKTVDMTPVPSNMVVAEYTGLTIPYLGYLADYTKTKTGSALLLILPGILLVLYSGISIWRTLSQLENKIRKSSDADNIEKPI</sequence>
<evidence type="ECO:0000256" key="2">
    <source>
        <dbReference type="ARBA" id="ARBA00022692"/>
    </source>
</evidence>
<name>A0A6B3TTG3_9BACI</name>
<dbReference type="EC" id="3.4.21.89" evidence="5"/>
<comment type="caution">
    <text evidence="7">The sequence shown here is derived from an EMBL/GenBank/DDBJ whole genome shotgun (WGS) entry which is preliminary data.</text>
</comment>
<dbReference type="GO" id="GO:0009003">
    <property type="term" value="F:signal peptidase activity"/>
    <property type="evidence" value="ECO:0007669"/>
    <property type="project" value="UniProtKB-EC"/>
</dbReference>
<accession>A0A6B3TTG3</accession>
<feature type="transmembrane region" description="Helical" evidence="6">
    <location>
        <begin position="150"/>
        <end position="172"/>
    </location>
</feature>
<dbReference type="CDD" id="cd06530">
    <property type="entry name" value="S26_SPase_I"/>
    <property type="match status" value="1"/>
</dbReference>
<dbReference type="PANTHER" id="PTHR10806:SF6">
    <property type="entry name" value="SIGNAL PEPTIDASE COMPLEX CATALYTIC SUBUNIT SEC11"/>
    <property type="match status" value="1"/>
</dbReference>
<keyword evidence="8" id="KW-1185">Reference proteome</keyword>
<keyword evidence="3 6" id="KW-1133">Transmembrane helix</keyword>
<dbReference type="NCBIfam" id="TIGR02228">
    <property type="entry name" value="sigpep_I_arch"/>
    <property type="match status" value="1"/>
</dbReference>
<gene>
    <name evidence="7" type="ORF">G4Z05_08660</name>
</gene>
<evidence type="ECO:0000256" key="3">
    <source>
        <dbReference type="ARBA" id="ARBA00022989"/>
    </source>
</evidence>
<dbReference type="GO" id="GO:0004252">
    <property type="term" value="F:serine-type endopeptidase activity"/>
    <property type="evidence" value="ECO:0007669"/>
    <property type="project" value="UniProtKB-UniRule"/>
</dbReference>
<reference evidence="7" key="1">
    <citation type="submission" date="2020-02" db="EMBL/GenBank/DDBJ databases">
        <title>Bacillus sedimentmangrovi sp. nov., isolated from sediment of the mangrove ecosystem.</title>
        <authorList>
            <person name="Liu G."/>
        </authorList>
    </citation>
    <scope>NUCLEOTIDE SEQUENCE [LARGE SCALE GENOMIC DNA]</scope>
    <source>
        <strain evidence="7">SgZ-7</strain>
    </source>
</reference>
<feature type="transmembrane region" description="Helical" evidence="6">
    <location>
        <begin position="7"/>
        <end position="27"/>
    </location>
</feature>
<dbReference type="EMBL" id="JAAIUV010000011">
    <property type="protein sequence ID" value="NEX78957.1"/>
    <property type="molecule type" value="Genomic_DNA"/>
</dbReference>
<evidence type="ECO:0000256" key="5">
    <source>
        <dbReference type="NCBIfam" id="TIGR02228"/>
    </source>
</evidence>
<dbReference type="GO" id="GO:0006465">
    <property type="term" value="P:signal peptide processing"/>
    <property type="evidence" value="ECO:0007669"/>
    <property type="project" value="UniProtKB-UniRule"/>
</dbReference>
<keyword evidence="2 6" id="KW-0812">Transmembrane</keyword>
<evidence type="ECO:0000256" key="4">
    <source>
        <dbReference type="ARBA" id="ARBA00023136"/>
    </source>
</evidence>
<keyword evidence="4 6" id="KW-0472">Membrane</keyword>
<protein>
    <recommendedName>
        <fullName evidence="5">Signal peptidase I</fullName>
        <ecNumber evidence="5">3.4.21.89</ecNumber>
    </recommendedName>
</protein>
<proteinExistence type="predicted"/>
<dbReference type="PANTHER" id="PTHR10806">
    <property type="entry name" value="SIGNAL PEPTIDASE COMPLEX CATALYTIC SUBUNIT SEC11"/>
    <property type="match status" value="1"/>
</dbReference>
<dbReference type="InterPro" id="IPR019533">
    <property type="entry name" value="Peptidase_S26"/>
</dbReference>
<dbReference type="AlphaFoldDB" id="A0A6B3TTG3"/>
<dbReference type="GO" id="GO:0016020">
    <property type="term" value="C:membrane"/>
    <property type="evidence" value="ECO:0007669"/>
    <property type="project" value="UniProtKB-SubCell"/>
</dbReference>
<comment type="subcellular location">
    <subcellularLocation>
        <location evidence="1">Membrane</location>
    </subcellularLocation>
</comment>
<evidence type="ECO:0000256" key="1">
    <source>
        <dbReference type="ARBA" id="ARBA00004370"/>
    </source>
</evidence>
<evidence type="ECO:0000313" key="8">
    <source>
        <dbReference type="Proteomes" id="UP000481621"/>
    </source>
</evidence>
<dbReference type="RefSeq" id="WP_163251524.1">
    <property type="nucleotide sequence ID" value="NZ_JAAIUV010000011.1"/>
</dbReference>